<dbReference type="AlphaFoldDB" id="A0AAJ0BL31"/>
<protein>
    <submittedName>
        <fullName evidence="3">Uncharacterized protein</fullName>
    </submittedName>
</protein>
<keyword evidence="2" id="KW-0472">Membrane</keyword>
<comment type="caution">
    <text evidence="3">The sequence shown here is derived from an EMBL/GenBank/DDBJ whole genome shotgun (WGS) entry which is preliminary data.</text>
</comment>
<evidence type="ECO:0000313" key="4">
    <source>
        <dbReference type="Proteomes" id="UP001239445"/>
    </source>
</evidence>
<feature type="transmembrane region" description="Helical" evidence="2">
    <location>
        <begin position="211"/>
        <end position="232"/>
    </location>
</feature>
<evidence type="ECO:0000313" key="3">
    <source>
        <dbReference type="EMBL" id="KAK1759940.1"/>
    </source>
</evidence>
<dbReference type="PANTHER" id="PTHR37577">
    <property type="entry name" value="INTEGRAL MEMBRANE PROTEIN"/>
    <property type="match status" value="1"/>
</dbReference>
<evidence type="ECO:0000256" key="1">
    <source>
        <dbReference type="SAM" id="MobiDB-lite"/>
    </source>
</evidence>
<feature type="region of interest" description="Disordered" evidence="1">
    <location>
        <begin position="376"/>
        <end position="422"/>
    </location>
</feature>
<reference evidence="3" key="1">
    <citation type="submission" date="2023-06" db="EMBL/GenBank/DDBJ databases">
        <title>Genome-scale phylogeny and comparative genomics of the fungal order Sordariales.</title>
        <authorList>
            <consortium name="Lawrence Berkeley National Laboratory"/>
            <person name="Hensen N."/>
            <person name="Bonometti L."/>
            <person name="Westerberg I."/>
            <person name="Brannstrom I.O."/>
            <person name="Guillou S."/>
            <person name="Cros-Aarteil S."/>
            <person name="Calhoun S."/>
            <person name="Haridas S."/>
            <person name="Kuo A."/>
            <person name="Mondo S."/>
            <person name="Pangilinan J."/>
            <person name="Riley R."/>
            <person name="Labutti K."/>
            <person name="Andreopoulos B."/>
            <person name="Lipzen A."/>
            <person name="Chen C."/>
            <person name="Yanf M."/>
            <person name="Daum C."/>
            <person name="Ng V."/>
            <person name="Clum A."/>
            <person name="Steindorff A."/>
            <person name="Ohm R."/>
            <person name="Martin F."/>
            <person name="Silar P."/>
            <person name="Natvig D."/>
            <person name="Lalanne C."/>
            <person name="Gautier V."/>
            <person name="Ament-Velasquez S.L."/>
            <person name="Kruys A."/>
            <person name="Hutchinson M.I."/>
            <person name="Powell A.J."/>
            <person name="Barry K."/>
            <person name="Miller A.N."/>
            <person name="Grigoriev I.V."/>
            <person name="Debuchy R."/>
            <person name="Gladieux P."/>
            <person name="Thoren M.H."/>
            <person name="Johannesson H."/>
        </authorList>
    </citation>
    <scope>NUCLEOTIDE SEQUENCE</scope>
    <source>
        <strain evidence="3">PSN4</strain>
    </source>
</reference>
<gene>
    <name evidence="3" type="ORF">QBC47DRAFT_420765</name>
</gene>
<name>A0AAJ0BL31_9PEZI</name>
<feature type="transmembrane region" description="Helical" evidence="2">
    <location>
        <begin position="32"/>
        <end position="54"/>
    </location>
</feature>
<keyword evidence="2" id="KW-0812">Transmembrane</keyword>
<feature type="transmembrane region" description="Helical" evidence="2">
    <location>
        <begin position="336"/>
        <end position="359"/>
    </location>
</feature>
<feature type="compositionally biased region" description="Basic and acidic residues" evidence="1">
    <location>
        <begin position="384"/>
        <end position="399"/>
    </location>
</feature>
<accession>A0AAJ0BL31</accession>
<proteinExistence type="predicted"/>
<organism evidence="3 4">
    <name type="scientific">Echria macrotheca</name>
    <dbReference type="NCBI Taxonomy" id="438768"/>
    <lineage>
        <taxon>Eukaryota</taxon>
        <taxon>Fungi</taxon>
        <taxon>Dikarya</taxon>
        <taxon>Ascomycota</taxon>
        <taxon>Pezizomycotina</taxon>
        <taxon>Sordariomycetes</taxon>
        <taxon>Sordariomycetidae</taxon>
        <taxon>Sordariales</taxon>
        <taxon>Schizotheciaceae</taxon>
        <taxon>Echria</taxon>
    </lineage>
</organism>
<feature type="transmembrane region" description="Helical" evidence="2">
    <location>
        <begin position="310"/>
        <end position="330"/>
    </location>
</feature>
<feature type="transmembrane region" description="Helical" evidence="2">
    <location>
        <begin position="98"/>
        <end position="115"/>
    </location>
</feature>
<keyword evidence="4" id="KW-1185">Reference proteome</keyword>
<sequence>MGSPRSLRRETSVDAPDYCVPTELGDPDITGFGVLISFVASVVIVMITIVWAYIKDALPTSCYNEFDNTVLGRKNRKLDGRRVKAVQSLVLAMSDQQLVSGLAIVIAISLIRFRVHDLDAKTSAYAYSNAVYLAFLSCVIHLATIAALRDYLRDRRLLKHIRILIMVFIPMYLGQGILETWTITQGLTLRCSLARGSPSQVLNSDYLEGTVLKVAIIGSISIIFGVLAAGYIRRIRDLYTRDGREFPSSWQVAVLTRTVGWPATSKTELDQAKKRIAARLSTPRMSIPKACRLFFIVVPTSFTGSFMFEVVWLGFYFVFGILQVAFYLGIDHPGVLFAISFEPTFGQLLPLILILLPFLAMAEGYSAHGAEATTPISSTGTRIPGRDNDNLTRLSRDIEENGPNARKQDGEPDSVAETEQVK</sequence>
<feature type="transmembrane region" description="Helical" evidence="2">
    <location>
        <begin position="160"/>
        <end position="178"/>
    </location>
</feature>
<dbReference type="InterPro" id="IPR053018">
    <property type="entry name" value="Elsinochrome_Biosynth-Asso"/>
</dbReference>
<dbReference type="EMBL" id="MU839828">
    <property type="protein sequence ID" value="KAK1759940.1"/>
    <property type="molecule type" value="Genomic_DNA"/>
</dbReference>
<evidence type="ECO:0000256" key="2">
    <source>
        <dbReference type="SAM" id="Phobius"/>
    </source>
</evidence>
<dbReference type="Proteomes" id="UP001239445">
    <property type="component" value="Unassembled WGS sequence"/>
</dbReference>
<feature type="transmembrane region" description="Helical" evidence="2">
    <location>
        <begin position="127"/>
        <end position="148"/>
    </location>
</feature>
<keyword evidence="2" id="KW-1133">Transmembrane helix</keyword>
<dbReference type="PANTHER" id="PTHR37577:SF1">
    <property type="entry name" value="INTEGRAL MEMBRANE PROTEIN"/>
    <property type="match status" value="1"/>
</dbReference>